<evidence type="ECO:0000256" key="2">
    <source>
        <dbReference type="SAM" id="Phobius"/>
    </source>
</evidence>
<evidence type="ECO:0000256" key="1">
    <source>
        <dbReference type="SAM" id="MobiDB-lite"/>
    </source>
</evidence>
<feature type="compositionally biased region" description="Basic and acidic residues" evidence="1">
    <location>
        <begin position="208"/>
        <end position="226"/>
    </location>
</feature>
<dbReference type="InterPro" id="IPR000242">
    <property type="entry name" value="PTP_cat"/>
</dbReference>
<dbReference type="Pfam" id="PF00102">
    <property type="entry name" value="Y_phosphatase"/>
    <property type="match status" value="1"/>
</dbReference>
<feature type="compositionally biased region" description="Low complexity" evidence="1">
    <location>
        <begin position="227"/>
        <end position="237"/>
    </location>
</feature>
<dbReference type="InterPro" id="IPR000742">
    <property type="entry name" value="EGF"/>
</dbReference>
<protein>
    <submittedName>
        <fullName evidence="4">Receptor-type tyrosine-protein phosphatase s</fullName>
    </submittedName>
</protein>
<keyword evidence="2" id="KW-0472">Membrane</keyword>
<evidence type="ECO:0000259" key="3">
    <source>
        <dbReference type="PROSITE" id="PS50055"/>
    </source>
</evidence>
<dbReference type="PROSITE" id="PS50055">
    <property type="entry name" value="TYR_PHOSPHATASE_PTP"/>
    <property type="match status" value="1"/>
</dbReference>
<evidence type="ECO:0000313" key="5">
    <source>
        <dbReference type="Proteomes" id="UP000735302"/>
    </source>
</evidence>
<dbReference type="PANTHER" id="PTHR19134">
    <property type="entry name" value="RECEPTOR-TYPE TYROSINE-PROTEIN PHOSPHATASE"/>
    <property type="match status" value="1"/>
</dbReference>
<reference evidence="4 5" key="1">
    <citation type="journal article" date="2021" name="Elife">
        <title>Chloroplast acquisition without the gene transfer in kleptoplastic sea slugs, Plakobranchus ocellatus.</title>
        <authorList>
            <person name="Maeda T."/>
            <person name="Takahashi S."/>
            <person name="Yoshida T."/>
            <person name="Shimamura S."/>
            <person name="Takaki Y."/>
            <person name="Nagai Y."/>
            <person name="Toyoda A."/>
            <person name="Suzuki Y."/>
            <person name="Arimoto A."/>
            <person name="Ishii H."/>
            <person name="Satoh N."/>
            <person name="Nishiyama T."/>
            <person name="Hasebe M."/>
            <person name="Maruyama T."/>
            <person name="Minagawa J."/>
            <person name="Obokata J."/>
            <person name="Shigenobu S."/>
        </authorList>
    </citation>
    <scope>NUCLEOTIDE SEQUENCE [LARGE SCALE GENOMIC DNA]</scope>
</reference>
<dbReference type="SUPFAM" id="SSF52799">
    <property type="entry name" value="(Phosphotyrosine protein) phosphatases II"/>
    <property type="match status" value="1"/>
</dbReference>
<dbReference type="Gene3D" id="3.90.190.10">
    <property type="entry name" value="Protein tyrosine phosphatase superfamily"/>
    <property type="match status" value="1"/>
</dbReference>
<feature type="transmembrane region" description="Helical" evidence="2">
    <location>
        <begin position="175"/>
        <end position="199"/>
    </location>
</feature>
<dbReference type="GO" id="GO:0004725">
    <property type="term" value="F:protein tyrosine phosphatase activity"/>
    <property type="evidence" value="ECO:0007669"/>
    <property type="project" value="InterPro"/>
</dbReference>
<proteinExistence type="predicted"/>
<dbReference type="EMBL" id="BLXT01003599">
    <property type="protein sequence ID" value="GFO02546.1"/>
    <property type="molecule type" value="Genomic_DNA"/>
</dbReference>
<keyword evidence="5" id="KW-1185">Reference proteome</keyword>
<dbReference type="SMART" id="SM00181">
    <property type="entry name" value="EGF"/>
    <property type="match status" value="3"/>
</dbReference>
<keyword evidence="2" id="KW-0812">Transmembrane</keyword>
<organism evidence="4 5">
    <name type="scientific">Plakobranchus ocellatus</name>
    <dbReference type="NCBI Taxonomy" id="259542"/>
    <lineage>
        <taxon>Eukaryota</taxon>
        <taxon>Metazoa</taxon>
        <taxon>Spiralia</taxon>
        <taxon>Lophotrochozoa</taxon>
        <taxon>Mollusca</taxon>
        <taxon>Gastropoda</taxon>
        <taxon>Heterobranchia</taxon>
        <taxon>Euthyneura</taxon>
        <taxon>Panpulmonata</taxon>
        <taxon>Sacoglossa</taxon>
        <taxon>Placobranchoidea</taxon>
        <taxon>Plakobranchidae</taxon>
        <taxon>Plakobranchus</taxon>
    </lineage>
</organism>
<keyword evidence="2" id="KW-1133">Transmembrane helix</keyword>
<comment type="caution">
    <text evidence="4">The sequence shown here is derived from an EMBL/GenBank/DDBJ whole genome shotgun (WGS) entry which is preliminary data.</text>
</comment>
<feature type="domain" description="Tyrosine-protein phosphatase" evidence="3">
    <location>
        <begin position="286"/>
        <end position="395"/>
    </location>
</feature>
<dbReference type="Proteomes" id="UP000735302">
    <property type="component" value="Unassembled WGS sequence"/>
</dbReference>
<sequence length="395" mass="43969">MTSKPVLQLPDVNKRYPFFLNSACSSGSYGVDCDRTCSEHCKGNGDNCSINTGHCTGGCEAGYKPPLCDDQCPEKTFGQDCKENCSSACRDGLCHHETGVCDRCPPGYIGHFCDQVCSLYMFGEGCNQNCSVYCLDQLCSHQTGICDNCTMGRKGDYCDVEILAAQSGEGGDDTAVIGAVVGTILGVIIVTIIVIFFVWRHRRNRSEDNQNLKESWTKNRNREASAKTKSGSSSASTLRPAAEAKAGIYEEEMTVRAYSEILPDNTAIAVENLRTYLHNHASDNFLKNLFESVPMTYSFSQREGLSAQNSTKNPYKDIVPYDQSRVLLHVDTYKKHEDYINASFVKGYNSENSFIASQAPNNVILHDFVRMLWEKQVDRVVMLTNLIEDREVTWL</sequence>
<accession>A0AAV3ZU91</accession>
<evidence type="ECO:0000313" key="4">
    <source>
        <dbReference type="EMBL" id="GFO02546.1"/>
    </source>
</evidence>
<dbReference type="AlphaFoldDB" id="A0AAV3ZU91"/>
<keyword evidence="4" id="KW-0675">Receptor</keyword>
<feature type="region of interest" description="Disordered" evidence="1">
    <location>
        <begin position="208"/>
        <end position="238"/>
    </location>
</feature>
<dbReference type="InterPro" id="IPR029021">
    <property type="entry name" value="Prot-tyrosine_phosphatase-like"/>
</dbReference>
<dbReference type="InterPro" id="IPR050348">
    <property type="entry name" value="Protein-Tyr_Phosphatase"/>
</dbReference>
<name>A0AAV3ZU91_9GAST</name>
<dbReference type="Gene3D" id="2.170.300.10">
    <property type="entry name" value="Tie2 ligand-binding domain superfamily"/>
    <property type="match status" value="1"/>
</dbReference>
<dbReference type="PANTHER" id="PTHR19134:SF449">
    <property type="entry name" value="TYROSINE-PROTEIN PHOSPHATASE 1"/>
    <property type="match status" value="1"/>
</dbReference>
<gene>
    <name evidence="4" type="ORF">PoB_002905100</name>
</gene>